<reference evidence="1" key="1">
    <citation type="submission" date="2020-07" db="EMBL/GenBank/DDBJ databases">
        <title>Multicomponent nature underlies the extraordinary mechanical properties of spider dragline silk.</title>
        <authorList>
            <person name="Kono N."/>
            <person name="Nakamura H."/>
            <person name="Mori M."/>
            <person name="Yoshida Y."/>
            <person name="Ohtoshi R."/>
            <person name="Malay A.D."/>
            <person name="Moran D.A.P."/>
            <person name="Tomita M."/>
            <person name="Numata K."/>
            <person name="Arakawa K."/>
        </authorList>
    </citation>
    <scope>NUCLEOTIDE SEQUENCE</scope>
</reference>
<organism evidence="1 2">
    <name type="scientific">Trichonephila clavata</name>
    <name type="common">Joro spider</name>
    <name type="synonym">Nephila clavata</name>
    <dbReference type="NCBI Taxonomy" id="2740835"/>
    <lineage>
        <taxon>Eukaryota</taxon>
        <taxon>Metazoa</taxon>
        <taxon>Ecdysozoa</taxon>
        <taxon>Arthropoda</taxon>
        <taxon>Chelicerata</taxon>
        <taxon>Arachnida</taxon>
        <taxon>Araneae</taxon>
        <taxon>Araneomorphae</taxon>
        <taxon>Entelegynae</taxon>
        <taxon>Araneoidea</taxon>
        <taxon>Nephilidae</taxon>
        <taxon>Trichonephila</taxon>
    </lineage>
</organism>
<evidence type="ECO:0000313" key="1">
    <source>
        <dbReference type="EMBL" id="GFQ85305.1"/>
    </source>
</evidence>
<accession>A0A8X6IYI2</accession>
<sequence>MYFSRLFLEKIVDHEIIGCDDLIFLMERFKDLGEHDLENVYYYWMENVHKKWLPLLDGPALSMRQPDDIETREPDDPYTKHTIRCRAVNFHNWVVSTPMSRLLFTHLLNEVTVHDFEDYIHLHETKLHVCGAGENHTDFGCLGKPDLDDGTGTAVQPEIVGRFDPVSEQPLEDQTSAHLRLRVIKSLNPDLYYSFKTELLDIFRESLGVLLNTSFGPSSDISQTYLSWETVRSVGNYLSGLKEMGLLSRTTIWICRRRDAYPHRTRLRLFKSILQMQMAKPSRNPKYN</sequence>
<comment type="caution">
    <text evidence="1">The sequence shown here is derived from an EMBL/GenBank/DDBJ whole genome shotgun (WGS) entry which is preliminary data.</text>
</comment>
<proteinExistence type="predicted"/>
<dbReference type="Proteomes" id="UP000887116">
    <property type="component" value="Unassembled WGS sequence"/>
</dbReference>
<dbReference type="EMBL" id="BMAO01012982">
    <property type="protein sequence ID" value="GFQ85305.1"/>
    <property type="molecule type" value="Genomic_DNA"/>
</dbReference>
<gene>
    <name evidence="1" type="ORF">TNCT_579371</name>
</gene>
<evidence type="ECO:0000313" key="2">
    <source>
        <dbReference type="Proteomes" id="UP000887116"/>
    </source>
</evidence>
<protein>
    <submittedName>
        <fullName evidence="1">Uncharacterized protein</fullName>
    </submittedName>
</protein>
<keyword evidence="2" id="KW-1185">Reference proteome</keyword>
<name>A0A8X6IYI2_TRICU</name>
<dbReference type="AlphaFoldDB" id="A0A8X6IYI2"/>